<dbReference type="RefSeq" id="XP_013899068.1">
    <property type="nucleotide sequence ID" value="XM_014043614.1"/>
</dbReference>
<proteinExistence type="predicted"/>
<dbReference type="PROSITE" id="PS00383">
    <property type="entry name" value="TYR_PHOSPHATASE_1"/>
    <property type="match status" value="1"/>
</dbReference>
<dbReference type="Gene3D" id="2.100.10.30">
    <property type="entry name" value="Jacalin-like lectin domain"/>
    <property type="match status" value="1"/>
</dbReference>
<feature type="region of interest" description="Disordered" evidence="1">
    <location>
        <begin position="702"/>
        <end position="723"/>
    </location>
</feature>
<dbReference type="GeneID" id="25740791"/>
<dbReference type="EC" id="3.1.3.48" evidence="3"/>
<dbReference type="InterPro" id="IPR016130">
    <property type="entry name" value="Tyr_Pase_AS"/>
</dbReference>
<dbReference type="GO" id="GO:0004725">
    <property type="term" value="F:protein tyrosine phosphatase activity"/>
    <property type="evidence" value="ECO:0007669"/>
    <property type="project" value="UniProtKB-EC"/>
</dbReference>
<dbReference type="SUPFAM" id="SSF52799">
    <property type="entry name" value="(Phosphotyrosine protein) phosphatases II"/>
    <property type="match status" value="1"/>
</dbReference>
<dbReference type="InterPro" id="IPR000387">
    <property type="entry name" value="Tyr_Pase_dom"/>
</dbReference>
<keyword evidence="3" id="KW-0378">Hydrolase</keyword>
<dbReference type="Gene3D" id="3.90.190.10">
    <property type="entry name" value="Protein tyrosine phosphatase superfamily"/>
    <property type="match status" value="1"/>
</dbReference>
<feature type="region of interest" description="Disordered" evidence="1">
    <location>
        <begin position="417"/>
        <end position="474"/>
    </location>
</feature>
<feature type="region of interest" description="Disordered" evidence="1">
    <location>
        <begin position="34"/>
        <end position="94"/>
    </location>
</feature>
<dbReference type="Pfam" id="PF13350">
    <property type="entry name" value="Y_phosphatase3"/>
    <property type="match status" value="1"/>
</dbReference>
<feature type="domain" description="Tyrosine specific protein phosphatases" evidence="2">
    <location>
        <begin position="270"/>
        <end position="328"/>
    </location>
</feature>
<dbReference type="InterPro" id="IPR036404">
    <property type="entry name" value="Jacalin-like_lectin_dom_sf"/>
</dbReference>
<dbReference type="KEGG" id="mng:MNEG_7915"/>
<accession>A0A0D2KXR3</accession>
<feature type="compositionally biased region" description="Low complexity" evidence="1">
    <location>
        <begin position="702"/>
        <end position="713"/>
    </location>
</feature>
<name>A0A0D2KXR3_9CHLO</name>
<dbReference type="EMBL" id="KK101667">
    <property type="protein sequence ID" value="KIZ00049.1"/>
    <property type="molecule type" value="Genomic_DNA"/>
</dbReference>
<dbReference type="OrthoDB" id="528252at2759"/>
<dbReference type="InterPro" id="IPR026893">
    <property type="entry name" value="Tyr/Ser_Pase_IphP-type"/>
</dbReference>
<feature type="compositionally biased region" description="Pro residues" evidence="1">
    <location>
        <begin position="714"/>
        <end position="723"/>
    </location>
</feature>
<reference evidence="3 4" key="1">
    <citation type="journal article" date="2013" name="BMC Genomics">
        <title>Reconstruction of the lipid metabolism for the microalga Monoraphidium neglectum from its genome sequence reveals characteristics suitable for biofuel production.</title>
        <authorList>
            <person name="Bogen C."/>
            <person name="Al-Dilaimi A."/>
            <person name="Albersmeier A."/>
            <person name="Wichmann J."/>
            <person name="Grundmann M."/>
            <person name="Rupp O."/>
            <person name="Lauersen K.J."/>
            <person name="Blifernez-Klassen O."/>
            <person name="Kalinowski J."/>
            <person name="Goesmann A."/>
            <person name="Mussgnug J.H."/>
            <person name="Kruse O."/>
        </authorList>
    </citation>
    <scope>NUCLEOTIDE SEQUENCE [LARGE SCALE GENOMIC DNA]</scope>
    <source>
        <strain evidence="3 4">SAG 48.87</strain>
    </source>
</reference>
<evidence type="ECO:0000256" key="1">
    <source>
        <dbReference type="SAM" id="MobiDB-lite"/>
    </source>
</evidence>
<feature type="region of interest" description="Disordered" evidence="1">
    <location>
        <begin position="108"/>
        <end position="182"/>
    </location>
</feature>
<dbReference type="SUPFAM" id="SSF51101">
    <property type="entry name" value="Mannose-binding lectins"/>
    <property type="match status" value="1"/>
</dbReference>
<dbReference type="PANTHER" id="PTHR31126:SF1">
    <property type="entry name" value="TYROSINE SPECIFIC PROTEIN PHOSPHATASES DOMAIN-CONTAINING PROTEIN"/>
    <property type="match status" value="1"/>
</dbReference>
<dbReference type="PROSITE" id="PS50056">
    <property type="entry name" value="TYR_PHOSPHATASE_2"/>
    <property type="match status" value="1"/>
</dbReference>
<gene>
    <name evidence="3" type="ORF">MNEG_7915</name>
</gene>
<dbReference type="Proteomes" id="UP000054498">
    <property type="component" value="Unassembled WGS sequence"/>
</dbReference>
<protein>
    <submittedName>
        <fullName evidence="3">Protein tyrosine/serine phosphatase</fullName>
        <ecNumber evidence="3">3.1.3.48</ecNumber>
    </submittedName>
</protein>
<keyword evidence="4" id="KW-1185">Reference proteome</keyword>
<sequence length="772" mass="80516">MSSSPARTAASTVNKDWVLVGFCAVCWGGSDFNSGGRNERRLQSKKHRGAAPTGPLGGEEPPPLFGADHLDRLRSSDGGGGGDGAARPDASTGGEEFEAGLVTLRRETSAASFRSQGSEDEAQITDQGTDTVTADIRAGGPAKVAARGGGGGGDALASMSSLDDDSESDGPSSGDRERGAALMGLGGPEAAAAAAAAAGGGMLDTLNFNLIPAKEFGLQMLRMPKRVWLASLGNLVTLKDPRKPFVEAFADNQLLGFTRYYTIILEHSKTSIAGVLRVFARNGTLPALVHCAHGKDRTGVVIMLLLAACGVPQEVIVDDYIESEKQLRAYRESLGLPPALWATGAPIPLSDVIIASTQETMRALLLYLEERYPLGADSYLESCGLTPAEIDAIRVNLMTQEALEAFKQQRAAGWRHAPRAGAGVAGSGDGGDTGEAGGQERSEDGDDGIGSVRTTPAAARCTSPSPHTSSAAPALGDPVIAYTDLYGTPNISDSAWHDDTWAFMQYGPITAMSMYYSVPWHDPYIGWHPGGEFKGIQPVYGTNGTNDQDLLFGARRPHKPFNFTLEPGEDITRVELQHDSVMRWMAFTTSLGNKYEWGYPGEPNATDVVLDAPREGAYLAAFRGFEGKQLPPEMGGYTKRYIIQIGFAWAMPKCSGYEPAGGAAAADASGPAPVLAPVVPLGISPSPLTTLALEMAEPPSADKLAAPAAAPTAAPAPAPSAPAPVPAPAAKVANAAAARQTPVAAMARIVQAVSRLAGQSPHVRHAAAAGRR</sequence>
<evidence type="ECO:0000313" key="4">
    <source>
        <dbReference type="Proteomes" id="UP000054498"/>
    </source>
</evidence>
<dbReference type="AlphaFoldDB" id="A0A0D2KXR3"/>
<dbReference type="STRING" id="145388.A0A0D2KXR3"/>
<dbReference type="PANTHER" id="PTHR31126">
    <property type="entry name" value="TYROSINE-PROTEIN PHOSPHATASE"/>
    <property type="match status" value="1"/>
</dbReference>
<feature type="compositionally biased region" description="Gly residues" evidence="1">
    <location>
        <begin position="423"/>
        <end position="437"/>
    </location>
</feature>
<feature type="compositionally biased region" description="Low complexity" evidence="1">
    <location>
        <begin position="462"/>
        <end position="474"/>
    </location>
</feature>
<organism evidence="3 4">
    <name type="scientific">Monoraphidium neglectum</name>
    <dbReference type="NCBI Taxonomy" id="145388"/>
    <lineage>
        <taxon>Eukaryota</taxon>
        <taxon>Viridiplantae</taxon>
        <taxon>Chlorophyta</taxon>
        <taxon>core chlorophytes</taxon>
        <taxon>Chlorophyceae</taxon>
        <taxon>CS clade</taxon>
        <taxon>Sphaeropleales</taxon>
        <taxon>Selenastraceae</taxon>
        <taxon>Monoraphidium</taxon>
    </lineage>
</organism>
<evidence type="ECO:0000313" key="3">
    <source>
        <dbReference type="EMBL" id="KIZ00049.1"/>
    </source>
</evidence>
<evidence type="ECO:0000259" key="2">
    <source>
        <dbReference type="PROSITE" id="PS50056"/>
    </source>
</evidence>
<dbReference type="InterPro" id="IPR029021">
    <property type="entry name" value="Prot-tyrosine_phosphatase-like"/>
</dbReference>